<dbReference type="InterPro" id="IPR033403">
    <property type="entry name" value="DUF5110"/>
</dbReference>
<evidence type="ECO:0000259" key="11">
    <source>
        <dbReference type="Pfam" id="PF01055"/>
    </source>
</evidence>
<feature type="domain" description="Glycosyl hydrolase family 31 C-terminal" evidence="14">
    <location>
        <begin position="704"/>
        <end position="791"/>
    </location>
</feature>
<dbReference type="SUPFAM" id="SSF51011">
    <property type="entry name" value="Glycosyl hydrolase domain"/>
    <property type="match status" value="1"/>
</dbReference>
<evidence type="ECO:0000256" key="1">
    <source>
        <dbReference type="ARBA" id="ARBA00004240"/>
    </source>
</evidence>
<comment type="similarity">
    <text evidence="3 10">Belongs to the glycosyl hydrolase 31 family.</text>
</comment>
<dbReference type="Gene3D" id="2.60.40.1760">
    <property type="entry name" value="glycosyl hydrolase (family 31)"/>
    <property type="match status" value="1"/>
</dbReference>
<feature type="domain" description="Glycoside hydrolase family 31 N-terminal" evidence="12">
    <location>
        <begin position="64"/>
        <end position="305"/>
    </location>
</feature>
<dbReference type="PANTHER" id="PTHR22762:SF54">
    <property type="entry name" value="BCDNA.GH04962"/>
    <property type="match status" value="1"/>
</dbReference>
<dbReference type="Pfam" id="PF13802">
    <property type="entry name" value="Gal_mutarotas_2"/>
    <property type="match status" value="1"/>
</dbReference>
<dbReference type="GO" id="GO:0017177">
    <property type="term" value="C:glucosidase II complex"/>
    <property type="evidence" value="ECO:0007669"/>
    <property type="project" value="TreeGrafter"/>
</dbReference>
<dbReference type="InterPro" id="IPR048395">
    <property type="entry name" value="Glyco_hydro_31_C"/>
</dbReference>
<dbReference type="OrthoDB" id="3237269at2759"/>
<evidence type="ECO:0000256" key="2">
    <source>
        <dbReference type="ARBA" id="ARBA00004833"/>
    </source>
</evidence>
<protein>
    <recommendedName>
        <fullName evidence="9">Glucosidase II subunit alpha</fullName>
    </recommendedName>
</protein>
<dbReference type="Gene3D" id="3.20.20.80">
    <property type="entry name" value="Glycosidases"/>
    <property type="match status" value="1"/>
</dbReference>
<dbReference type="GO" id="GO:0030246">
    <property type="term" value="F:carbohydrate binding"/>
    <property type="evidence" value="ECO:0007669"/>
    <property type="project" value="InterPro"/>
</dbReference>
<gene>
    <name evidence="15" type="ORF">EC973_001739</name>
</gene>
<sequence>MKKEDFKTCSQSAFCRRNRAYADEVIANPTYQSPYVLIKDSIQTDGSKLLADVRNTETNVILTLDLHVLQDNTARVRINEKTPIKPRYEEHVQYTLHGQPILSDPHSFKTDKDGEVTITLDKQGTRKIVITPEPLRIKFLVDDEPVISLNDRGFFHFEHLRTKESHKPKLIQQTKEDGTVEEVQAPSEEGLWEETFKSWTDPKPNGPESIALDVSFHGFSHVYGIPKPGQSVTLQNVISWSNDAWAYRGGENAYDEPYRLYNTDVFEYALDSPTSLYGAVPFMVAHRKDMSAGIFWMNPSETWIDIVKSKEEQKNGSKKLWNFGTESSDKLSTKTHWISEAGVLDLFVFLGPSTKDVLRQYHKLTGPPALPQMFAIGYHQCRWNYINERDVLEVDNQFDNYDMPYDVIWLDIEYTDEKKYFTWDQPKFPEPIEMEKQLQHKGRQLVVIIDPHIKRVDNYRVCQEAKDQNLFVKQPGGADYEAWCWPGQSSWVDFHNPEARAWWKKQFSFDKFSGTRENVYIWNDMNEPSVFNGPEITMQKEMIHHGNWEHRVLHNLYSLLSHGSTSDGVKERTAVQKRPFVLTRGFYAGVQRYGPVWTGDNMASWDALYYSNPMVLTNSIGGVPFAGADIPGFFGNPSPELLVRWYQAGVFQPFFRGHAHIDTKRREPYLSEEPYRSMTRAALRERYALLPYWYTLFYDAYKNGTPMMRPMFMEFPEDESLFATEDQFMLGSGIMVKPVTTEGAVTADVYFAGSQPWYDMHTHKAVQPTGRQSVDAPLEKIPAYYRGGHIIPRRERVRRSSSAMKFDPFTLVVALDHNGDAQGTLYLDDGETYDYESGAYAHTLFTFKNGVLTSENLHENETSEKAKAFAETMKAVRVERIRVLGAHQPRKVVIVQDGEEREALFEHDANTFETIIKDPKTSVVQTGWKIVIS</sequence>
<evidence type="ECO:0000256" key="10">
    <source>
        <dbReference type="RuleBase" id="RU361185"/>
    </source>
</evidence>
<dbReference type="Pfam" id="PF01055">
    <property type="entry name" value="Glyco_hydro_31_2nd"/>
    <property type="match status" value="1"/>
</dbReference>
<dbReference type="InterPro" id="IPR025887">
    <property type="entry name" value="Glyco_hydro_31_N_dom"/>
</dbReference>
<dbReference type="SUPFAM" id="SSF51445">
    <property type="entry name" value="(Trans)glycosidases"/>
    <property type="match status" value="1"/>
</dbReference>
<organism evidence="15 16">
    <name type="scientific">Apophysomyces ossiformis</name>
    <dbReference type="NCBI Taxonomy" id="679940"/>
    <lineage>
        <taxon>Eukaryota</taxon>
        <taxon>Fungi</taxon>
        <taxon>Fungi incertae sedis</taxon>
        <taxon>Mucoromycota</taxon>
        <taxon>Mucoromycotina</taxon>
        <taxon>Mucoromycetes</taxon>
        <taxon>Mucorales</taxon>
        <taxon>Mucorineae</taxon>
        <taxon>Mucoraceae</taxon>
        <taxon>Apophysomyces</taxon>
    </lineage>
</organism>
<evidence type="ECO:0000256" key="6">
    <source>
        <dbReference type="ARBA" id="ARBA00022824"/>
    </source>
</evidence>
<dbReference type="InterPro" id="IPR013780">
    <property type="entry name" value="Glyco_hydro_b"/>
</dbReference>
<evidence type="ECO:0000256" key="7">
    <source>
        <dbReference type="ARBA" id="ARBA00023180"/>
    </source>
</evidence>
<dbReference type="SUPFAM" id="SSF74650">
    <property type="entry name" value="Galactose mutarotase-like"/>
    <property type="match status" value="1"/>
</dbReference>
<dbReference type="Pfam" id="PF17137">
    <property type="entry name" value="DUF5110"/>
    <property type="match status" value="1"/>
</dbReference>
<name>A0A8H7EN01_9FUNG</name>
<dbReference type="CDD" id="cd06603">
    <property type="entry name" value="GH31_GANC_GANAB_alpha"/>
    <property type="match status" value="1"/>
</dbReference>
<evidence type="ECO:0000313" key="15">
    <source>
        <dbReference type="EMBL" id="KAF7723698.1"/>
    </source>
</evidence>
<dbReference type="Pfam" id="PF21365">
    <property type="entry name" value="Glyco_hydro_31_3rd"/>
    <property type="match status" value="1"/>
</dbReference>
<dbReference type="CDD" id="cd14752">
    <property type="entry name" value="GH31_N"/>
    <property type="match status" value="1"/>
</dbReference>
<dbReference type="FunFam" id="3.20.20.80:FF:000039">
    <property type="entry name" value="Glucosidase, alpha neutral C"/>
    <property type="match status" value="1"/>
</dbReference>
<dbReference type="Gene3D" id="2.60.40.1180">
    <property type="entry name" value="Golgi alpha-mannosidase II"/>
    <property type="match status" value="2"/>
</dbReference>
<evidence type="ECO:0000259" key="14">
    <source>
        <dbReference type="Pfam" id="PF21365"/>
    </source>
</evidence>
<keyword evidence="8 10" id="KW-0326">Glycosidase</keyword>
<dbReference type="FunFam" id="2.60.40.1180:FF:000023">
    <property type="entry name" value="neutral alpha-glucosidase AB isoform X2"/>
    <property type="match status" value="1"/>
</dbReference>
<dbReference type="InterPro" id="IPR030458">
    <property type="entry name" value="Glyco_hydro_31_AS"/>
</dbReference>
<keyword evidence="5 10" id="KW-0378">Hydrolase</keyword>
<comment type="pathway">
    <text evidence="2">Glycan metabolism; N-glycan metabolism.</text>
</comment>
<feature type="domain" description="DUF5110" evidence="13">
    <location>
        <begin position="810"/>
        <end position="849"/>
    </location>
</feature>
<comment type="subcellular location">
    <subcellularLocation>
        <location evidence="1">Endoplasmic reticulum</location>
    </subcellularLocation>
</comment>
<keyword evidence="7" id="KW-0325">Glycoprotein</keyword>
<dbReference type="PANTHER" id="PTHR22762">
    <property type="entry name" value="ALPHA-GLUCOSIDASE"/>
    <property type="match status" value="1"/>
</dbReference>
<dbReference type="AlphaFoldDB" id="A0A8H7EN01"/>
<dbReference type="GO" id="GO:0006491">
    <property type="term" value="P:N-glycan processing"/>
    <property type="evidence" value="ECO:0007669"/>
    <property type="project" value="TreeGrafter"/>
</dbReference>
<dbReference type="GO" id="GO:0090599">
    <property type="term" value="F:alpha-glucosidase activity"/>
    <property type="evidence" value="ECO:0007669"/>
    <property type="project" value="TreeGrafter"/>
</dbReference>
<evidence type="ECO:0000256" key="5">
    <source>
        <dbReference type="ARBA" id="ARBA00022801"/>
    </source>
</evidence>
<evidence type="ECO:0000256" key="3">
    <source>
        <dbReference type="ARBA" id="ARBA00007806"/>
    </source>
</evidence>
<evidence type="ECO:0000259" key="12">
    <source>
        <dbReference type="Pfam" id="PF13802"/>
    </source>
</evidence>
<evidence type="ECO:0000256" key="4">
    <source>
        <dbReference type="ARBA" id="ARBA00022729"/>
    </source>
</evidence>
<dbReference type="PROSITE" id="PS00129">
    <property type="entry name" value="GLYCOSYL_HYDROL_F31_1"/>
    <property type="match status" value="1"/>
</dbReference>
<feature type="domain" description="Glycoside hydrolase family 31 TIM barrel" evidence="11">
    <location>
        <begin position="368"/>
        <end position="696"/>
    </location>
</feature>
<dbReference type="EMBL" id="JABAYA010000142">
    <property type="protein sequence ID" value="KAF7723698.1"/>
    <property type="molecule type" value="Genomic_DNA"/>
</dbReference>
<keyword evidence="4" id="KW-0732">Signal</keyword>
<reference evidence="15" key="1">
    <citation type="submission" date="2020-01" db="EMBL/GenBank/DDBJ databases">
        <title>Genome Sequencing of Three Apophysomyces-Like Fungal Strains Confirms a Novel Fungal Genus in the Mucoromycota with divergent Burkholderia-like Endosymbiotic Bacteria.</title>
        <authorList>
            <person name="Stajich J.E."/>
            <person name="Macias A.M."/>
            <person name="Carter-House D."/>
            <person name="Lovett B."/>
            <person name="Kasson L.R."/>
            <person name="Berry K."/>
            <person name="Grigoriev I."/>
            <person name="Chang Y."/>
            <person name="Spatafora J."/>
            <person name="Kasson M.T."/>
        </authorList>
    </citation>
    <scope>NUCLEOTIDE SEQUENCE</scope>
    <source>
        <strain evidence="15">NRRL A-21654</strain>
    </source>
</reference>
<dbReference type="InterPro" id="IPR017853">
    <property type="entry name" value="GH"/>
</dbReference>
<evidence type="ECO:0000259" key="13">
    <source>
        <dbReference type="Pfam" id="PF17137"/>
    </source>
</evidence>
<dbReference type="InterPro" id="IPR011013">
    <property type="entry name" value="Gal_mutarotase_sf_dom"/>
</dbReference>
<evidence type="ECO:0000313" key="16">
    <source>
        <dbReference type="Proteomes" id="UP000605846"/>
    </source>
</evidence>
<keyword evidence="16" id="KW-1185">Reference proteome</keyword>
<proteinExistence type="inferred from homology"/>
<evidence type="ECO:0000256" key="9">
    <source>
        <dbReference type="ARBA" id="ARBA00042895"/>
    </source>
</evidence>
<comment type="caution">
    <text evidence="15">The sequence shown here is derived from an EMBL/GenBank/DDBJ whole genome shotgun (WGS) entry which is preliminary data.</text>
</comment>
<keyword evidence="6" id="KW-0256">Endoplasmic reticulum</keyword>
<dbReference type="GO" id="GO:0005975">
    <property type="term" value="P:carbohydrate metabolic process"/>
    <property type="evidence" value="ECO:0007669"/>
    <property type="project" value="InterPro"/>
</dbReference>
<dbReference type="Proteomes" id="UP000605846">
    <property type="component" value="Unassembled WGS sequence"/>
</dbReference>
<dbReference type="InterPro" id="IPR000322">
    <property type="entry name" value="Glyco_hydro_31_TIM"/>
</dbReference>
<accession>A0A8H7EN01</accession>
<evidence type="ECO:0000256" key="8">
    <source>
        <dbReference type="ARBA" id="ARBA00023295"/>
    </source>
</evidence>